<dbReference type="AlphaFoldDB" id="A0A381IK80"/>
<organism evidence="5 6">
    <name type="scientific">Aminobacter aminovorans</name>
    <name type="common">Chelatobacter heintzii</name>
    <dbReference type="NCBI Taxonomy" id="83263"/>
    <lineage>
        <taxon>Bacteria</taxon>
        <taxon>Pseudomonadati</taxon>
        <taxon>Pseudomonadota</taxon>
        <taxon>Alphaproteobacteria</taxon>
        <taxon>Hyphomicrobiales</taxon>
        <taxon>Phyllobacteriaceae</taxon>
        <taxon>Aminobacter</taxon>
    </lineage>
</organism>
<evidence type="ECO:0000256" key="1">
    <source>
        <dbReference type="ARBA" id="ARBA00005568"/>
    </source>
</evidence>
<dbReference type="EC" id="4.1.2.-" evidence="5"/>
<protein>
    <submittedName>
        <fullName evidence="5">2-keto-3-deoxy-L-rhamnonate aldolase</fullName>
        <ecNumber evidence="5">4.1.2.-</ecNumber>
    </submittedName>
</protein>
<accession>A0A381IK80</accession>
<dbReference type="InterPro" id="IPR040442">
    <property type="entry name" value="Pyrv_kinase-like_dom_sf"/>
</dbReference>
<dbReference type="InterPro" id="IPR005000">
    <property type="entry name" value="Aldolase/citrate-lyase_domain"/>
</dbReference>
<dbReference type="EMBL" id="UFSM01000002">
    <property type="protein sequence ID" value="SUY28513.1"/>
    <property type="molecule type" value="Genomic_DNA"/>
</dbReference>
<evidence type="ECO:0000313" key="5">
    <source>
        <dbReference type="EMBL" id="SUY28513.1"/>
    </source>
</evidence>
<dbReference type="Gene3D" id="3.20.20.60">
    <property type="entry name" value="Phosphoenolpyruvate-binding domains"/>
    <property type="match status" value="1"/>
</dbReference>
<dbReference type="PANTHER" id="PTHR30502:SF0">
    <property type="entry name" value="PHOSPHOENOLPYRUVATE CARBOXYLASE FAMILY PROTEIN"/>
    <property type="match status" value="1"/>
</dbReference>
<evidence type="ECO:0000256" key="3">
    <source>
        <dbReference type="ARBA" id="ARBA00023239"/>
    </source>
</evidence>
<dbReference type="GO" id="GO:0016832">
    <property type="term" value="F:aldehyde-lyase activity"/>
    <property type="evidence" value="ECO:0007669"/>
    <property type="project" value="TreeGrafter"/>
</dbReference>
<keyword evidence="3 5" id="KW-0456">Lyase</keyword>
<dbReference type="GO" id="GO:0005737">
    <property type="term" value="C:cytoplasm"/>
    <property type="evidence" value="ECO:0007669"/>
    <property type="project" value="TreeGrafter"/>
</dbReference>
<dbReference type="Proteomes" id="UP000254701">
    <property type="component" value="Unassembled WGS sequence"/>
</dbReference>
<name>A0A381IK80_AMIAI</name>
<dbReference type="RefSeq" id="WP_115734187.1">
    <property type="nucleotide sequence ID" value="NZ_BAAAVY010000001.1"/>
</dbReference>
<dbReference type="GO" id="GO:0046872">
    <property type="term" value="F:metal ion binding"/>
    <property type="evidence" value="ECO:0007669"/>
    <property type="project" value="UniProtKB-KW"/>
</dbReference>
<evidence type="ECO:0000259" key="4">
    <source>
        <dbReference type="Pfam" id="PF03328"/>
    </source>
</evidence>
<gene>
    <name evidence="5" type="primary">rhmA_3</name>
    <name evidence="5" type="ORF">NCTC10684_05179</name>
</gene>
<dbReference type="InterPro" id="IPR050251">
    <property type="entry name" value="HpcH-HpaI_aldolase"/>
</dbReference>
<evidence type="ECO:0000313" key="6">
    <source>
        <dbReference type="Proteomes" id="UP000254701"/>
    </source>
</evidence>
<dbReference type="InterPro" id="IPR015813">
    <property type="entry name" value="Pyrv/PenolPyrv_kinase-like_dom"/>
</dbReference>
<reference evidence="5 6" key="1">
    <citation type="submission" date="2018-06" db="EMBL/GenBank/DDBJ databases">
        <authorList>
            <consortium name="Pathogen Informatics"/>
            <person name="Doyle S."/>
        </authorList>
    </citation>
    <scope>NUCLEOTIDE SEQUENCE [LARGE SCALE GENOMIC DNA]</scope>
    <source>
        <strain evidence="5 6">NCTC10684</strain>
    </source>
</reference>
<feature type="domain" description="HpcH/HpaI aldolase/citrate lyase" evidence="4">
    <location>
        <begin position="29"/>
        <end position="244"/>
    </location>
</feature>
<sequence length="268" mass="28529">MTAGQNVSLRTKIREQQPIISAMMRFPDPGIAELLAVLGFDVIVIDNEHMPFNDETIANIARACAAHGVACMIRPTDHNPRQIGRYLDMGLVGILAAHVDTAEQARSIVSAVKYPPFGKRGMMPLSRAATFGMGAPTGEYAARANDETLVICMCESRTGVENIDGILAVEGVDGVAVGPSDIANSYGMPGKSMDPKIVEIISTLEGKIFASGKLASALPKNHDEAVRAVENGYGWINAASDLSLIVESAKRLSPRDLGKLKLGKWGGQ</sequence>
<keyword evidence="2" id="KW-0479">Metal-binding</keyword>
<dbReference type="SUPFAM" id="SSF51621">
    <property type="entry name" value="Phosphoenolpyruvate/pyruvate domain"/>
    <property type="match status" value="1"/>
</dbReference>
<dbReference type="Pfam" id="PF03328">
    <property type="entry name" value="HpcH_HpaI"/>
    <property type="match status" value="1"/>
</dbReference>
<comment type="similarity">
    <text evidence="1">Belongs to the HpcH/HpaI aldolase family.</text>
</comment>
<proteinExistence type="inferred from homology"/>
<evidence type="ECO:0000256" key="2">
    <source>
        <dbReference type="ARBA" id="ARBA00022723"/>
    </source>
</evidence>
<dbReference type="PANTHER" id="PTHR30502">
    <property type="entry name" value="2-KETO-3-DEOXY-L-RHAMNONATE ALDOLASE"/>
    <property type="match status" value="1"/>
</dbReference>
<dbReference type="OrthoDB" id="9802624at2"/>